<dbReference type="PROSITE" id="PS50003">
    <property type="entry name" value="PH_DOMAIN"/>
    <property type="match status" value="1"/>
</dbReference>
<feature type="compositionally biased region" description="Basic and acidic residues" evidence="1">
    <location>
        <begin position="47"/>
        <end position="58"/>
    </location>
</feature>
<dbReference type="InterPro" id="IPR011993">
    <property type="entry name" value="PH-like_dom_sf"/>
</dbReference>
<dbReference type="EMBL" id="JADGJH010000696">
    <property type="protein sequence ID" value="KAJ3124091.1"/>
    <property type="molecule type" value="Genomic_DNA"/>
</dbReference>
<evidence type="ECO:0000313" key="3">
    <source>
        <dbReference type="EMBL" id="KAJ3124091.1"/>
    </source>
</evidence>
<sequence>MDSPQPIDNTQNDEVDFNRESVVLVPNNTTEKLTTLTQSHTSGSHSSDYDKNSKNDTHQNNKLSLLMASLEDFEFDDGNEIDQTPMRRDSDSTTNSYFVQAVRGRSAFLSPSSQAQSPVSSRSASSARTRTVAFLQKLTSDFTSDQRWKTRYFVLGHLDVNLYLFKASAASNPKALPITFLPITTCNDGFFDPVERGWILQVYGDGMNPDGSGETVERIWTLKFPDENVLTIWIQNINAIVSAKKMQQIHQQQQQYQQQQQHQQQRIQIPKHGRDREFSFSRTSLTMTGTTASDSLRSPSLELSYSMPSSPPPPLHIIQTTNQDLSNLFTQQQPRYSDYSIAQKVAAEKFRMHQAGKADEQERQKQQTREIEFANMDRQAQQWQAVKDAAARKDAQEKATRLKETLNL</sequence>
<feature type="region of interest" description="Disordered" evidence="1">
    <location>
        <begin position="33"/>
        <end position="58"/>
    </location>
</feature>
<feature type="compositionally biased region" description="Low complexity" evidence="1">
    <location>
        <begin position="252"/>
        <end position="268"/>
    </location>
</feature>
<feature type="compositionally biased region" description="Low complexity" evidence="1">
    <location>
        <begin position="298"/>
        <end position="308"/>
    </location>
</feature>
<evidence type="ECO:0000256" key="1">
    <source>
        <dbReference type="SAM" id="MobiDB-lite"/>
    </source>
</evidence>
<dbReference type="Gene3D" id="2.30.29.30">
    <property type="entry name" value="Pleckstrin-homology domain (PH domain)/Phosphotyrosine-binding domain (PTB)"/>
    <property type="match status" value="1"/>
</dbReference>
<evidence type="ECO:0000259" key="2">
    <source>
        <dbReference type="PROSITE" id="PS50003"/>
    </source>
</evidence>
<feature type="region of interest" description="Disordered" evidence="1">
    <location>
        <begin position="252"/>
        <end position="313"/>
    </location>
</feature>
<feature type="region of interest" description="Disordered" evidence="1">
    <location>
        <begin position="384"/>
        <end position="408"/>
    </location>
</feature>
<feature type="domain" description="PH" evidence="2">
    <location>
        <begin position="128"/>
        <end position="242"/>
    </location>
</feature>
<evidence type="ECO:0000313" key="4">
    <source>
        <dbReference type="Proteomes" id="UP001211907"/>
    </source>
</evidence>
<feature type="compositionally biased region" description="Polar residues" evidence="1">
    <location>
        <begin position="280"/>
        <end position="297"/>
    </location>
</feature>
<gene>
    <name evidence="3" type="ORF">HK100_011367</name>
</gene>
<feature type="region of interest" description="Disordered" evidence="1">
    <location>
        <begin position="1"/>
        <end position="20"/>
    </location>
</feature>
<dbReference type="SUPFAM" id="SSF50729">
    <property type="entry name" value="PH domain-like"/>
    <property type="match status" value="1"/>
</dbReference>
<dbReference type="InterPro" id="IPR001849">
    <property type="entry name" value="PH_domain"/>
</dbReference>
<feature type="compositionally biased region" description="Polar residues" evidence="1">
    <location>
        <begin position="1"/>
        <end position="12"/>
    </location>
</feature>
<accession>A0AAD5XIC8</accession>
<reference evidence="3" key="1">
    <citation type="submission" date="2020-05" db="EMBL/GenBank/DDBJ databases">
        <title>Phylogenomic resolution of chytrid fungi.</title>
        <authorList>
            <person name="Stajich J.E."/>
            <person name="Amses K."/>
            <person name="Simmons R."/>
            <person name="Seto K."/>
            <person name="Myers J."/>
            <person name="Bonds A."/>
            <person name="Quandt C.A."/>
            <person name="Barry K."/>
            <person name="Liu P."/>
            <person name="Grigoriev I."/>
            <person name="Longcore J.E."/>
            <person name="James T.Y."/>
        </authorList>
    </citation>
    <scope>NUCLEOTIDE SEQUENCE</scope>
    <source>
        <strain evidence="3">JEL0513</strain>
    </source>
</reference>
<name>A0AAD5XIC8_9FUNG</name>
<organism evidence="3 4">
    <name type="scientific">Physocladia obscura</name>
    <dbReference type="NCBI Taxonomy" id="109957"/>
    <lineage>
        <taxon>Eukaryota</taxon>
        <taxon>Fungi</taxon>
        <taxon>Fungi incertae sedis</taxon>
        <taxon>Chytridiomycota</taxon>
        <taxon>Chytridiomycota incertae sedis</taxon>
        <taxon>Chytridiomycetes</taxon>
        <taxon>Chytridiales</taxon>
        <taxon>Chytriomycetaceae</taxon>
        <taxon>Physocladia</taxon>
    </lineage>
</organism>
<feature type="compositionally biased region" description="Polar residues" evidence="1">
    <location>
        <begin position="33"/>
        <end position="46"/>
    </location>
</feature>
<keyword evidence="4" id="KW-1185">Reference proteome</keyword>
<dbReference type="AlphaFoldDB" id="A0AAD5XIC8"/>
<feature type="compositionally biased region" description="Basic and acidic residues" evidence="1">
    <location>
        <begin position="389"/>
        <end position="408"/>
    </location>
</feature>
<protein>
    <recommendedName>
        <fullName evidence="2">PH domain-containing protein</fullName>
    </recommendedName>
</protein>
<proteinExistence type="predicted"/>
<comment type="caution">
    <text evidence="3">The sequence shown here is derived from an EMBL/GenBank/DDBJ whole genome shotgun (WGS) entry which is preliminary data.</text>
</comment>
<dbReference type="Proteomes" id="UP001211907">
    <property type="component" value="Unassembled WGS sequence"/>
</dbReference>